<accession>A0A6J5MPC0</accession>
<dbReference type="EMBL" id="LR797101">
    <property type="protein sequence ID" value="CAB4187084.1"/>
    <property type="molecule type" value="Genomic_DNA"/>
</dbReference>
<gene>
    <name evidence="2" type="ORF">UFOVP1011_55</name>
    <name evidence="3" type="ORF">UFOVP1162_9</name>
    <name evidence="4" type="ORF">UFOVP1611_12</name>
    <name evidence="1" type="ORF">UFOVP504_51</name>
</gene>
<dbReference type="EMBL" id="LR796959">
    <property type="protein sequence ID" value="CAB4178286.1"/>
    <property type="molecule type" value="Genomic_DNA"/>
</dbReference>
<evidence type="ECO:0000313" key="2">
    <source>
        <dbReference type="EMBL" id="CAB4178286.1"/>
    </source>
</evidence>
<evidence type="ECO:0000313" key="4">
    <source>
        <dbReference type="EMBL" id="CAB4218356.1"/>
    </source>
</evidence>
<proteinExistence type="predicted"/>
<organism evidence="1">
    <name type="scientific">uncultured Caudovirales phage</name>
    <dbReference type="NCBI Taxonomy" id="2100421"/>
    <lineage>
        <taxon>Viruses</taxon>
        <taxon>Duplodnaviria</taxon>
        <taxon>Heunggongvirae</taxon>
        <taxon>Uroviricota</taxon>
        <taxon>Caudoviricetes</taxon>
        <taxon>Peduoviridae</taxon>
        <taxon>Maltschvirus</taxon>
        <taxon>Maltschvirus maltsch</taxon>
    </lineage>
</organism>
<sequence length="114" mass="11104">MTAIPTAFQAFYPEQTSTLACTTTSGSANVVLGTVGDTLLLRNEGPSTAFLAFGNVGVVAAAGGVVNAANDGSFPLLAGEISTVRVDASGTGLNVAGITAAGTATVRITRGSGV</sequence>
<reference evidence="1" key="1">
    <citation type="submission" date="2020-04" db="EMBL/GenBank/DDBJ databases">
        <authorList>
            <person name="Chiriac C."/>
            <person name="Salcher M."/>
            <person name="Ghai R."/>
            <person name="Kavagutti S V."/>
        </authorList>
    </citation>
    <scope>NUCLEOTIDE SEQUENCE</scope>
</reference>
<evidence type="ECO:0000313" key="1">
    <source>
        <dbReference type="EMBL" id="CAB4147901.1"/>
    </source>
</evidence>
<dbReference type="EMBL" id="LR797465">
    <property type="protein sequence ID" value="CAB4218356.1"/>
    <property type="molecule type" value="Genomic_DNA"/>
</dbReference>
<protein>
    <submittedName>
        <fullName evidence="1">Uncharacterized protein</fullName>
    </submittedName>
</protein>
<name>A0A6J5MPC0_9CAUD</name>
<evidence type="ECO:0000313" key="3">
    <source>
        <dbReference type="EMBL" id="CAB4187084.1"/>
    </source>
</evidence>
<dbReference type="EMBL" id="LR796485">
    <property type="protein sequence ID" value="CAB4147901.1"/>
    <property type="molecule type" value="Genomic_DNA"/>
</dbReference>